<accession>A0A1I7WB62</accession>
<proteinExistence type="predicted"/>
<dbReference type="AlphaFoldDB" id="A0A1I7WB62"/>
<protein>
    <submittedName>
        <fullName evidence="2">Secreted protein</fullName>
    </submittedName>
</protein>
<dbReference type="InterPro" id="IPR016181">
    <property type="entry name" value="Acyl_CoA_acyltransferase"/>
</dbReference>
<evidence type="ECO:0000313" key="1">
    <source>
        <dbReference type="Proteomes" id="UP000095283"/>
    </source>
</evidence>
<organism evidence="1 2">
    <name type="scientific">Heterorhabditis bacteriophora</name>
    <name type="common">Entomopathogenic nematode worm</name>
    <dbReference type="NCBI Taxonomy" id="37862"/>
    <lineage>
        <taxon>Eukaryota</taxon>
        <taxon>Metazoa</taxon>
        <taxon>Ecdysozoa</taxon>
        <taxon>Nematoda</taxon>
        <taxon>Chromadorea</taxon>
        <taxon>Rhabditida</taxon>
        <taxon>Rhabditina</taxon>
        <taxon>Rhabditomorpha</taxon>
        <taxon>Strongyloidea</taxon>
        <taxon>Heterorhabditidae</taxon>
        <taxon>Heterorhabditis</taxon>
    </lineage>
</organism>
<evidence type="ECO:0000313" key="2">
    <source>
        <dbReference type="WBParaSite" id="Hba_01943"/>
    </source>
</evidence>
<keyword evidence="1" id="KW-1185">Reference proteome</keyword>
<name>A0A1I7WB62_HETBA</name>
<reference evidence="2" key="1">
    <citation type="submission" date="2016-11" db="UniProtKB">
        <authorList>
            <consortium name="WormBaseParasite"/>
        </authorList>
    </citation>
    <scope>IDENTIFICATION</scope>
</reference>
<sequence length="79" mass="9308">MVCNRSCIHCLRRTTWHCGVRAKQSGRLLAFIAAVSTSNIQMQICHDYNVLMFLEVKNFKYIVNNFFRTRDPDLFHTII</sequence>
<dbReference type="WBParaSite" id="Hba_01943">
    <property type="protein sequence ID" value="Hba_01943"/>
    <property type="gene ID" value="Hba_01943"/>
</dbReference>
<dbReference type="Proteomes" id="UP000095283">
    <property type="component" value="Unplaced"/>
</dbReference>
<dbReference type="SUPFAM" id="SSF55729">
    <property type="entry name" value="Acyl-CoA N-acyltransferases (Nat)"/>
    <property type="match status" value="1"/>
</dbReference>